<dbReference type="EC" id="3.1.21.-" evidence="3"/>
<evidence type="ECO:0000313" key="5">
    <source>
        <dbReference type="Proteomes" id="UP001183604"/>
    </source>
</evidence>
<feature type="domain" description="ScoMcrA-like SRA" evidence="1">
    <location>
        <begin position="14"/>
        <end position="158"/>
    </location>
</feature>
<dbReference type="EMBL" id="JAPZVQ010000015">
    <property type="protein sequence ID" value="MDA1387350.1"/>
    <property type="molecule type" value="Genomic_DNA"/>
</dbReference>
<accession>A0A9X3PNK8</accession>
<dbReference type="InterPro" id="IPR058712">
    <property type="entry name" value="SRA_ScoMcrA"/>
</dbReference>
<evidence type="ECO:0000313" key="4">
    <source>
        <dbReference type="Proteomes" id="UP001145799"/>
    </source>
</evidence>
<dbReference type="AlphaFoldDB" id="A0A9X3PNK8"/>
<reference evidence="2" key="1">
    <citation type="submission" date="2022-12" db="EMBL/GenBank/DDBJ databases">
        <title>Gycomyces niveus sp.nov., a novel actinomycete isolated from soil in Shouguang.</title>
        <authorList>
            <person name="Yang X."/>
        </authorList>
    </citation>
    <scope>NUCLEOTIDE SEQUENCE</scope>
    <source>
        <strain evidence="2">DSM 44724</strain>
    </source>
</reference>
<dbReference type="GO" id="GO:0016787">
    <property type="term" value="F:hydrolase activity"/>
    <property type="evidence" value="ECO:0007669"/>
    <property type="project" value="UniProtKB-KW"/>
</dbReference>
<protein>
    <submittedName>
        <fullName evidence="3">5-methylcytosine-specific restriction protein A</fullName>
        <ecNumber evidence="3">3.1.21.-</ecNumber>
    </submittedName>
</protein>
<evidence type="ECO:0000259" key="1">
    <source>
        <dbReference type="Pfam" id="PF26348"/>
    </source>
</evidence>
<dbReference type="Pfam" id="PF26348">
    <property type="entry name" value="SRA_ScoMcrA"/>
    <property type="match status" value="1"/>
</dbReference>
<dbReference type="RefSeq" id="WP_270123859.1">
    <property type="nucleotide sequence ID" value="NZ_BAAAOM010000003.1"/>
</dbReference>
<keyword evidence="5" id="KW-1185">Reference proteome</keyword>
<evidence type="ECO:0000313" key="2">
    <source>
        <dbReference type="EMBL" id="MDA1387350.1"/>
    </source>
</evidence>
<dbReference type="Proteomes" id="UP001183604">
    <property type="component" value="Unassembled WGS sequence"/>
</dbReference>
<organism evidence="2 4">
    <name type="scientific">Glycomyces lechevalierae</name>
    <dbReference type="NCBI Taxonomy" id="256034"/>
    <lineage>
        <taxon>Bacteria</taxon>
        <taxon>Bacillati</taxon>
        <taxon>Actinomycetota</taxon>
        <taxon>Actinomycetes</taxon>
        <taxon>Glycomycetales</taxon>
        <taxon>Glycomycetaceae</taxon>
        <taxon>Glycomyces</taxon>
    </lineage>
</organism>
<name>A0A9X3PNK8_9ACTN</name>
<gene>
    <name evidence="3" type="ORF">J2S69_003821</name>
    <name evidence="2" type="ORF">O2L01_20310</name>
</gene>
<reference evidence="3 5" key="2">
    <citation type="submission" date="2023-07" db="EMBL/GenBank/DDBJ databases">
        <title>Sequencing the genomes of 1000 actinobacteria strains.</title>
        <authorList>
            <person name="Klenk H.-P."/>
        </authorList>
    </citation>
    <scope>NUCLEOTIDE SEQUENCE [LARGE SCALE GENOMIC DNA]</scope>
    <source>
        <strain evidence="3 5">DSM 44724</strain>
    </source>
</reference>
<keyword evidence="3" id="KW-0378">Hydrolase</keyword>
<sequence length="331" mass="37194">MDEDQHLQLGGIYTRDDLEAIFGGRRMRGIARASKGPYVLLYADPSKGRGHGYHDSLDAEEDELGALAYYSGEGQRSQGTQKLSDGNSAILNHRAEGRDLLLFWAVGEVEGRKQRRHQYVGKFAVDKTRPYFLRADHGSDGERDVYVFRLRPVGAIAKPPIDYMPVTIETTYTETHPGPLLDPIDEASSKLIELEKNSAGEFIRRATSEMKIERREGALVDRFEEFLAKRQHVAKRWFVSPRGHRRGFQTDLFDDTANVLYEAKGKADRNSVRMAIGQLFDYRRSIEPSPLLAILLPEAPEPDLRSLIESVGIALVYEENGAFVGWPVGGS</sequence>
<dbReference type="EMBL" id="JAVDYD010000001">
    <property type="protein sequence ID" value="MDR7340102.1"/>
    <property type="molecule type" value="Genomic_DNA"/>
</dbReference>
<evidence type="ECO:0000313" key="3">
    <source>
        <dbReference type="EMBL" id="MDR7340102.1"/>
    </source>
</evidence>
<comment type="caution">
    <text evidence="2">The sequence shown here is derived from an EMBL/GenBank/DDBJ whole genome shotgun (WGS) entry which is preliminary data.</text>
</comment>
<dbReference type="Proteomes" id="UP001145799">
    <property type="component" value="Unassembled WGS sequence"/>
</dbReference>
<proteinExistence type="predicted"/>